<gene>
    <name evidence="3" type="ORF">B0T11DRAFT_329850</name>
</gene>
<evidence type="ECO:0000313" key="4">
    <source>
        <dbReference type="Proteomes" id="UP000813385"/>
    </source>
</evidence>
<sequence length="233" mass="25328">MADQTTRTSASVTAPEDLKARLKASYDAIAPKYNEWTVPHSAVRLRYLDVLLARLPPAPTPASVLELGCGCGLPVTEKLLDRPGFTVTANDLSSAQIALARAALRPDPPGRLTLIEGDMLTLDIPAASLDAVVGMYSVIHLPREEQVAMLGNIARWLKPGGWMLVNFGTEVSEGSEEKEWLGEGEGWMYWSGWGVEGSLEKVKEAGLEVVIKEETQDATDADFLWVLARKPEA</sequence>
<dbReference type="Gene3D" id="3.40.50.150">
    <property type="entry name" value="Vaccinia Virus protein VP39"/>
    <property type="match status" value="1"/>
</dbReference>
<proteinExistence type="inferred from homology"/>
<dbReference type="Proteomes" id="UP000813385">
    <property type="component" value="Unassembled WGS sequence"/>
</dbReference>
<dbReference type="PANTHER" id="PTHR43591">
    <property type="entry name" value="METHYLTRANSFERASE"/>
    <property type="match status" value="1"/>
</dbReference>
<dbReference type="SUPFAM" id="SSF53335">
    <property type="entry name" value="S-adenosyl-L-methionine-dependent methyltransferases"/>
    <property type="match status" value="1"/>
</dbReference>
<dbReference type="Pfam" id="PF13649">
    <property type="entry name" value="Methyltransf_25"/>
    <property type="match status" value="1"/>
</dbReference>
<dbReference type="InterPro" id="IPR029063">
    <property type="entry name" value="SAM-dependent_MTases_sf"/>
</dbReference>
<dbReference type="InterPro" id="IPR041698">
    <property type="entry name" value="Methyltransf_25"/>
</dbReference>
<comment type="similarity">
    <text evidence="1">Belongs to the methyltransferase superfamily. LaeA methyltransferase family.</text>
</comment>
<dbReference type="AlphaFoldDB" id="A0A8K0TD80"/>
<evidence type="ECO:0000313" key="3">
    <source>
        <dbReference type="EMBL" id="KAH7357991.1"/>
    </source>
</evidence>
<comment type="caution">
    <text evidence="3">The sequence shown here is derived from an EMBL/GenBank/DDBJ whole genome shotgun (WGS) entry which is preliminary data.</text>
</comment>
<dbReference type="EMBL" id="JAGPXD010000004">
    <property type="protein sequence ID" value="KAH7357991.1"/>
    <property type="molecule type" value="Genomic_DNA"/>
</dbReference>
<keyword evidence="3" id="KW-0489">Methyltransferase</keyword>
<dbReference type="CDD" id="cd02440">
    <property type="entry name" value="AdoMet_MTases"/>
    <property type="match status" value="1"/>
</dbReference>
<dbReference type="GO" id="GO:0032259">
    <property type="term" value="P:methylation"/>
    <property type="evidence" value="ECO:0007669"/>
    <property type="project" value="UniProtKB-KW"/>
</dbReference>
<reference evidence="3" key="1">
    <citation type="journal article" date="2021" name="Nat. Commun.">
        <title>Genetic determinants of endophytism in the Arabidopsis root mycobiome.</title>
        <authorList>
            <person name="Mesny F."/>
            <person name="Miyauchi S."/>
            <person name="Thiergart T."/>
            <person name="Pickel B."/>
            <person name="Atanasova L."/>
            <person name="Karlsson M."/>
            <person name="Huettel B."/>
            <person name="Barry K.W."/>
            <person name="Haridas S."/>
            <person name="Chen C."/>
            <person name="Bauer D."/>
            <person name="Andreopoulos W."/>
            <person name="Pangilinan J."/>
            <person name="LaButti K."/>
            <person name="Riley R."/>
            <person name="Lipzen A."/>
            <person name="Clum A."/>
            <person name="Drula E."/>
            <person name="Henrissat B."/>
            <person name="Kohler A."/>
            <person name="Grigoriev I.V."/>
            <person name="Martin F.M."/>
            <person name="Hacquard S."/>
        </authorList>
    </citation>
    <scope>NUCLEOTIDE SEQUENCE</scope>
    <source>
        <strain evidence="3">MPI-CAGE-AT-0016</strain>
    </source>
</reference>
<dbReference type="OrthoDB" id="10004862at2759"/>
<accession>A0A8K0TD80</accession>
<name>A0A8K0TD80_9PEZI</name>
<protein>
    <submittedName>
        <fullName evidence="3">Methyltransferase domain-containing protein</fullName>
    </submittedName>
</protein>
<dbReference type="GO" id="GO:0008168">
    <property type="term" value="F:methyltransferase activity"/>
    <property type="evidence" value="ECO:0007669"/>
    <property type="project" value="UniProtKB-KW"/>
</dbReference>
<keyword evidence="3" id="KW-0808">Transferase</keyword>
<evidence type="ECO:0000259" key="2">
    <source>
        <dbReference type="Pfam" id="PF13649"/>
    </source>
</evidence>
<keyword evidence="4" id="KW-1185">Reference proteome</keyword>
<evidence type="ECO:0000256" key="1">
    <source>
        <dbReference type="ARBA" id="ARBA00038158"/>
    </source>
</evidence>
<organism evidence="3 4">
    <name type="scientific">Plectosphaerella cucumerina</name>
    <dbReference type="NCBI Taxonomy" id="40658"/>
    <lineage>
        <taxon>Eukaryota</taxon>
        <taxon>Fungi</taxon>
        <taxon>Dikarya</taxon>
        <taxon>Ascomycota</taxon>
        <taxon>Pezizomycotina</taxon>
        <taxon>Sordariomycetes</taxon>
        <taxon>Hypocreomycetidae</taxon>
        <taxon>Glomerellales</taxon>
        <taxon>Plectosphaerellaceae</taxon>
        <taxon>Plectosphaerella</taxon>
    </lineage>
</organism>
<feature type="domain" description="Methyltransferase" evidence="2">
    <location>
        <begin position="64"/>
        <end position="161"/>
    </location>
</feature>